<dbReference type="PANTHER" id="PTHR21145:SF12">
    <property type="entry name" value="CHORISMATE MUTASE"/>
    <property type="match status" value="1"/>
</dbReference>
<evidence type="ECO:0000256" key="14">
    <source>
        <dbReference type="ARBA" id="ARBA00055515"/>
    </source>
</evidence>
<proteinExistence type="predicted"/>
<evidence type="ECO:0000256" key="5">
    <source>
        <dbReference type="ARBA" id="ARBA00020296"/>
    </source>
</evidence>
<keyword evidence="11" id="KW-0584">Phenylalanine biosynthesis</keyword>
<dbReference type="Pfam" id="PF01817">
    <property type="entry name" value="CM_2"/>
    <property type="match status" value="1"/>
</dbReference>
<dbReference type="Gene3D" id="1.10.590.10">
    <property type="entry name" value="Chorismate mutase, AroQ class superfamily, eukaryotic"/>
    <property type="match status" value="1"/>
</dbReference>
<dbReference type="FunFam" id="1.10.590.10:FF:000002">
    <property type="entry name" value="Chorismate mutase"/>
    <property type="match status" value="1"/>
</dbReference>
<evidence type="ECO:0000256" key="13">
    <source>
        <dbReference type="ARBA" id="ARBA00023979"/>
    </source>
</evidence>
<comment type="caution">
    <text evidence="17">The sequence shown here is derived from an EMBL/GenBank/DDBJ whole genome shotgun (WGS) entry which is preliminary data.</text>
</comment>
<evidence type="ECO:0000313" key="18">
    <source>
        <dbReference type="Proteomes" id="UP001378960"/>
    </source>
</evidence>
<keyword evidence="12 15" id="KW-0413">Isomerase</keyword>
<dbReference type="InterPro" id="IPR002701">
    <property type="entry name" value="CM_II_prokaryot"/>
</dbReference>
<evidence type="ECO:0000313" key="17">
    <source>
        <dbReference type="EMBL" id="GMM47731.1"/>
    </source>
</evidence>
<accession>A0AAV5R876</accession>
<comment type="subcellular location">
    <subcellularLocation>
        <location evidence="1">Cytoplasm</location>
    </subcellularLocation>
</comment>
<evidence type="ECO:0000256" key="9">
    <source>
        <dbReference type="ARBA" id="ARBA00022605"/>
    </source>
</evidence>
<organism evidence="17 18">
    <name type="scientific">Pichia kluyveri</name>
    <name type="common">Yeast</name>
    <dbReference type="NCBI Taxonomy" id="36015"/>
    <lineage>
        <taxon>Eukaryota</taxon>
        <taxon>Fungi</taxon>
        <taxon>Dikarya</taxon>
        <taxon>Ascomycota</taxon>
        <taxon>Saccharomycotina</taxon>
        <taxon>Pichiomycetes</taxon>
        <taxon>Pichiales</taxon>
        <taxon>Pichiaceae</taxon>
        <taxon>Pichia</taxon>
    </lineage>
</organism>
<dbReference type="GO" id="GO:0005737">
    <property type="term" value="C:cytoplasm"/>
    <property type="evidence" value="ECO:0007669"/>
    <property type="project" value="UniProtKB-SubCell"/>
</dbReference>
<name>A0AAV5R876_PICKL</name>
<gene>
    <name evidence="17" type="ORF">DAPK24_043290</name>
</gene>
<dbReference type="EMBL" id="BTGB01000009">
    <property type="protein sequence ID" value="GMM47731.1"/>
    <property type="molecule type" value="Genomic_DNA"/>
</dbReference>
<dbReference type="NCBIfam" id="TIGR01802">
    <property type="entry name" value="CM_pl-yst"/>
    <property type="match status" value="1"/>
</dbReference>
<evidence type="ECO:0000256" key="6">
    <source>
        <dbReference type="ARBA" id="ARBA00022490"/>
    </source>
</evidence>
<dbReference type="InterPro" id="IPR037039">
    <property type="entry name" value="CM_AroQ_sf_eucaryotic"/>
</dbReference>
<comment type="catalytic activity">
    <reaction evidence="13">
        <text>chorismate = prephenate</text>
        <dbReference type="Rhea" id="RHEA:13897"/>
        <dbReference type="ChEBI" id="CHEBI:29748"/>
        <dbReference type="ChEBI" id="CHEBI:29934"/>
        <dbReference type="EC" id="5.4.99.5"/>
    </reaction>
    <physiologicalReaction direction="left-to-right" evidence="13">
        <dbReference type="Rhea" id="RHEA:13898"/>
    </physiologicalReaction>
</comment>
<evidence type="ECO:0000256" key="10">
    <source>
        <dbReference type="ARBA" id="ARBA00023141"/>
    </source>
</evidence>
<evidence type="ECO:0000256" key="2">
    <source>
        <dbReference type="ARBA" id="ARBA00004817"/>
    </source>
</evidence>
<evidence type="ECO:0000256" key="15">
    <source>
        <dbReference type="PIRNR" id="PIRNR017318"/>
    </source>
</evidence>
<keyword evidence="9 15" id="KW-0028">Amino-acid biosynthesis</keyword>
<dbReference type="PANTHER" id="PTHR21145">
    <property type="entry name" value="CHORISMATE MUTASE"/>
    <property type="match status" value="1"/>
</dbReference>
<reference evidence="17 18" key="1">
    <citation type="journal article" date="2023" name="Elife">
        <title>Identification of key yeast species and microbe-microbe interactions impacting larval growth of Drosophila in the wild.</title>
        <authorList>
            <person name="Mure A."/>
            <person name="Sugiura Y."/>
            <person name="Maeda R."/>
            <person name="Honda K."/>
            <person name="Sakurai N."/>
            <person name="Takahashi Y."/>
            <person name="Watada M."/>
            <person name="Katoh T."/>
            <person name="Gotoh A."/>
            <person name="Gotoh Y."/>
            <person name="Taniguchi I."/>
            <person name="Nakamura K."/>
            <person name="Hayashi T."/>
            <person name="Katayama T."/>
            <person name="Uemura T."/>
            <person name="Hattori Y."/>
        </authorList>
    </citation>
    <scope>NUCLEOTIDE SEQUENCE [LARGE SCALE GENOMIC DNA]</scope>
    <source>
        <strain evidence="17 18">PK-24</strain>
    </source>
</reference>
<dbReference type="AlphaFoldDB" id="A0AAV5R876"/>
<dbReference type="InterPro" id="IPR008238">
    <property type="entry name" value="Chorismate_mutase_AroQ_euk"/>
</dbReference>
<dbReference type="GO" id="GO:0006571">
    <property type="term" value="P:tyrosine biosynthetic process"/>
    <property type="evidence" value="ECO:0007669"/>
    <property type="project" value="UniProtKB-KW"/>
</dbReference>
<evidence type="ECO:0000256" key="7">
    <source>
        <dbReference type="ARBA" id="ARBA00022498"/>
    </source>
</evidence>
<evidence type="ECO:0000256" key="11">
    <source>
        <dbReference type="ARBA" id="ARBA00023222"/>
    </source>
</evidence>
<dbReference type="SUPFAM" id="SSF48600">
    <property type="entry name" value="Chorismate mutase II"/>
    <property type="match status" value="1"/>
</dbReference>
<dbReference type="PROSITE" id="PS51169">
    <property type="entry name" value="CHORISMATE_MUT_3"/>
    <property type="match status" value="1"/>
</dbReference>
<keyword evidence="18" id="KW-1185">Reference proteome</keyword>
<evidence type="ECO:0000256" key="3">
    <source>
        <dbReference type="ARBA" id="ARBA00011738"/>
    </source>
</evidence>
<dbReference type="Proteomes" id="UP001378960">
    <property type="component" value="Unassembled WGS sequence"/>
</dbReference>
<comment type="subunit">
    <text evidence="3">Homodimer.</text>
</comment>
<evidence type="ECO:0000256" key="1">
    <source>
        <dbReference type="ARBA" id="ARBA00004496"/>
    </source>
</evidence>
<evidence type="ECO:0000256" key="8">
    <source>
        <dbReference type="ARBA" id="ARBA00022533"/>
    </source>
</evidence>
<sequence length="258" mass="30396">MNFMDPESVYNLSNIREDLIRMEDTIIFNLIERSDFYRNPSIYVNDSDKIKIPNFNGSFLDWLFQQHETIESQVRRYQSPDQYPFYPNVIKESFLPPIKYPKLLANYFREVNVNKEIMEIYIKEMIPRVAKKEGDDDENFGSTAMSDIITLQSISRRIHFGMFVAEAKFQADRELYTNLIKDKDIDGIVENITNSAVEEKILNRLLIKAKTYGTDPTSHESNNKVHPEAVVGIYKDWVIPLTKKVEVEYLLRRLEDEF</sequence>
<evidence type="ECO:0000256" key="4">
    <source>
        <dbReference type="ARBA" id="ARBA00012404"/>
    </source>
</evidence>
<comment type="function">
    <text evidence="14">Catalyzes the Claisen rearrangement of chorismate to prephenate. Acts at the first branch point in the aromatic amino acid pathway where it steers biosynthesis towards phenylalanine and tyrosine, and away from tryptophan.</text>
</comment>
<keyword evidence="6" id="KW-0963">Cytoplasm</keyword>
<protein>
    <recommendedName>
        <fullName evidence="5 15">Chorismate mutase</fullName>
        <ecNumber evidence="4 15">5.4.99.5</ecNumber>
    </recommendedName>
</protein>
<keyword evidence="7" id="KW-0827">Tyrosine biosynthesis</keyword>
<dbReference type="GO" id="GO:0046417">
    <property type="term" value="P:chorismate metabolic process"/>
    <property type="evidence" value="ECO:0007669"/>
    <property type="project" value="InterPro"/>
</dbReference>
<keyword evidence="10 15" id="KW-0057">Aromatic amino acid biosynthesis</keyword>
<dbReference type="EC" id="5.4.99.5" evidence="4 15"/>
<evidence type="ECO:0000256" key="12">
    <source>
        <dbReference type="ARBA" id="ARBA00023235"/>
    </source>
</evidence>
<dbReference type="InterPro" id="IPR036263">
    <property type="entry name" value="Chorismate_II_sf"/>
</dbReference>
<comment type="pathway">
    <text evidence="2">Metabolic intermediate biosynthesis; prephenate biosynthesis; prephenate from chorismate: step 1/1.</text>
</comment>
<evidence type="ECO:0000259" key="16">
    <source>
        <dbReference type="Pfam" id="PF01817"/>
    </source>
</evidence>
<dbReference type="PIRSF" id="PIRSF017318">
    <property type="entry name" value="Chor_mut_AroQ_eu"/>
    <property type="match status" value="1"/>
</dbReference>
<dbReference type="GO" id="GO:0009094">
    <property type="term" value="P:L-phenylalanine biosynthetic process"/>
    <property type="evidence" value="ECO:0007669"/>
    <property type="project" value="UniProtKB-KW"/>
</dbReference>
<dbReference type="GO" id="GO:0004106">
    <property type="term" value="F:chorismate mutase activity"/>
    <property type="evidence" value="ECO:0007669"/>
    <property type="project" value="UniProtKB-UniRule"/>
</dbReference>
<keyword evidence="8" id="KW-0021">Allosteric enzyme</keyword>
<feature type="domain" description="Chorismate mutase" evidence="16">
    <location>
        <begin position="147"/>
        <end position="246"/>
    </location>
</feature>